<keyword evidence="3" id="KW-0963">Cytoplasm</keyword>
<feature type="compositionally biased region" description="Low complexity" evidence="7">
    <location>
        <begin position="297"/>
        <end position="308"/>
    </location>
</feature>
<evidence type="ECO:0000313" key="11">
    <source>
        <dbReference type="Proteomes" id="UP000663852"/>
    </source>
</evidence>
<dbReference type="GO" id="GO:0006617">
    <property type="term" value="P:SRP-dependent cotranslational protein targeting to membrane, signal sequence recognition"/>
    <property type="evidence" value="ECO:0007669"/>
    <property type="project" value="TreeGrafter"/>
</dbReference>
<dbReference type="GO" id="GO:0008312">
    <property type="term" value="F:7S RNA binding"/>
    <property type="evidence" value="ECO:0007669"/>
    <property type="project" value="InterPro"/>
</dbReference>
<comment type="function">
    <text evidence="6">Component of the signal recognition particle (SRP) complex, a ribonucleoprotein complex that mediates the cotranslational targeting of secretory and membrane proteins to the endoplasmic reticulum (ER). Binds directly to 7SL RNA. Mediates binding of SRP54 to the SRP complex.</text>
</comment>
<evidence type="ECO:0000256" key="6">
    <source>
        <dbReference type="ARBA" id="ARBA00045518"/>
    </source>
</evidence>
<evidence type="ECO:0000313" key="10">
    <source>
        <dbReference type="Proteomes" id="UP000663828"/>
    </source>
</evidence>
<dbReference type="OrthoDB" id="2190947at2759"/>
<dbReference type="Gene3D" id="3.30.56.30">
    <property type="entry name" value="Signal recognition particle, SRP19-like subunit"/>
    <property type="match status" value="1"/>
</dbReference>
<evidence type="ECO:0000313" key="9">
    <source>
        <dbReference type="EMBL" id="CAF1252989.1"/>
    </source>
</evidence>
<name>A0A814CXX0_ADIRI</name>
<dbReference type="Proteomes" id="UP000663828">
    <property type="component" value="Unassembled WGS sequence"/>
</dbReference>
<evidence type="ECO:0000256" key="7">
    <source>
        <dbReference type="SAM" id="MobiDB-lite"/>
    </source>
</evidence>
<keyword evidence="5" id="KW-0687">Ribonucleoprotein</keyword>
<dbReference type="PANTHER" id="PTHR17453">
    <property type="entry name" value="SIGNAL RECOGNITION PARTICLE 19 KD PROTEIN"/>
    <property type="match status" value="1"/>
</dbReference>
<comment type="caution">
    <text evidence="8">The sequence shown here is derived from an EMBL/GenBank/DDBJ whole genome shotgun (WGS) entry which is preliminary data.</text>
</comment>
<evidence type="ECO:0000256" key="5">
    <source>
        <dbReference type="ARBA" id="ARBA00023274"/>
    </source>
</evidence>
<evidence type="ECO:0000256" key="3">
    <source>
        <dbReference type="ARBA" id="ARBA00022490"/>
    </source>
</evidence>
<dbReference type="AlphaFoldDB" id="A0A814CXX0"/>
<gene>
    <name evidence="8" type="ORF">EDS130_LOCUS12102</name>
    <name evidence="9" type="ORF">XAT740_LOCUS26361</name>
</gene>
<dbReference type="GO" id="GO:0005786">
    <property type="term" value="C:signal recognition particle, endoplasmic reticulum targeting"/>
    <property type="evidence" value="ECO:0007669"/>
    <property type="project" value="UniProtKB-KW"/>
</dbReference>
<evidence type="ECO:0000256" key="4">
    <source>
        <dbReference type="ARBA" id="ARBA00023135"/>
    </source>
</evidence>
<protein>
    <recommendedName>
        <fullName evidence="12">Signal recognition particle 19 kDa protein</fullName>
    </recommendedName>
</protein>
<accession>A0A814CXX0</accession>
<keyword evidence="10" id="KW-1185">Reference proteome</keyword>
<dbReference type="InterPro" id="IPR002778">
    <property type="entry name" value="Signal_recog_particle_SRP19"/>
</dbReference>
<organism evidence="8 11">
    <name type="scientific">Adineta ricciae</name>
    <name type="common">Rotifer</name>
    <dbReference type="NCBI Taxonomy" id="249248"/>
    <lineage>
        <taxon>Eukaryota</taxon>
        <taxon>Metazoa</taxon>
        <taxon>Spiralia</taxon>
        <taxon>Gnathifera</taxon>
        <taxon>Rotifera</taxon>
        <taxon>Eurotatoria</taxon>
        <taxon>Bdelloidea</taxon>
        <taxon>Adinetida</taxon>
        <taxon>Adinetidae</taxon>
        <taxon>Adineta</taxon>
    </lineage>
</organism>
<evidence type="ECO:0000256" key="2">
    <source>
        <dbReference type="ARBA" id="ARBA00008910"/>
    </source>
</evidence>
<evidence type="ECO:0000256" key="1">
    <source>
        <dbReference type="ARBA" id="ARBA00004496"/>
    </source>
</evidence>
<keyword evidence="4" id="KW-0733">Signal recognition particle</keyword>
<reference evidence="8" key="1">
    <citation type="submission" date="2021-02" db="EMBL/GenBank/DDBJ databases">
        <authorList>
            <person name="Nowell W R."/>
        </authorList>
    </citation>
    <scope>NUCLEOTIDE SEQUENCE</scope>
</reference>
<dbReference type="SUPFAM" id="SSF69695">
    <property type="entry name" value="SRP19"/>
    <property type="match status" value="1"/>
</dbReference>
<dbReference type="InterPro" id="IPR036521">
    <property type="entry name" value="SRP19-like_sf"/>
</dbReference>
<dbReference type="EMBL" id="CAJNOR010002139">
    <property type="protein sequence ID" value="CAF1252989.1"/>
    <property type="molecule type" value="Genomic_DNA"/>
</dbReference>
<dbReference type="Proteomes" id="UP000663852">
    <property type="component" value="Unassembled WGS sequence"/>
</dbReference>
<sequence length="317" mass="36340">MFINLTVSINADALIQLYVRPKHGFTTENIEVRCHVTTPSIYENIYLSVRTDNVKPSGILLMVDNTVNQCRINKEKFVQVSVCNSTLIVVHINHIVLNDTLRTIEYSCSQGDDHAYSSYRILREEPAQYYDRKSSNSSSMLTQTLSFLLFILLITRLTTADDMAASYSLTSQRERNTQAFFPSSATHADQCRFVCLYPAYINVKKTRAQGRRVGKAKALDNPTVNEMRDVLENAGLKVVVEPNRLYSREESREPQQRGRIRVQLKNADETLVKEQFKNKDDLLFYLVEMMPKLKTRSGNQQQQNQQSQQGGGKNKKR</sequence>
<evidence type="ECO:0000313" key="8">
    <source>
        <dbReference type="EMBL" id="CAF0946464.1"/>
    </source>
</evidence>
<dbReference type="PANTHER" id="PTHR17453:SF0">
    <property type="entry name" value="SIGNAL RECOGNITION PARTICLE 19 KDA PROTEIN"/>
    <property type="match status" value="1"/>
</dbReference>
<evidence type="ECO:0008006" key="12">
    <source>
        <dbReference type="Google" id="ProtNLM"/>
    </source>
</evidence>
<comment type="similarity">
    <text evidence="2">Belongs to the SRP19 family.</text>
</comment>
<comment type="subcellular location">
    <subcellularLocation>
        <location evidence="1">Cytoplasm</location>
    </subcellularLocation>
</comment>
<feature type="region of interest" description="Disordered" evidence="7">
    <location>
        <begin position="294"/>
        <end position="317"/>
    </location>
</feature>
<dbReference type="Pfam" id="PF01922">
    <property type="entry name" value="SRP19"/>
    <property type="match status" value="1"/>
</dbReference>
<proteinExistence type="inferred from homology"/>
<dbReference type="EMBL" id="CAJNOJ010000045">
    <property type="protein sequence ID" value="CAF0946464.1"/>
    <property type="molecule type" value="Genomic_DNA"/>
</dbReference>